<dbReference type="Proteomes" id="UP000053558">
    <property type="component" value="Unassembled WGS sequence"/>
</dbReference>
<feature type="compositionally biased region" description="Polar residues" evidence="1">
    <location>
        <begin position="1"/>
        <end position="12"/>
    </location>
</feature>
<organism evidence="2 3">
    <name type="scientific">Coniophora puteana (strain RWD-64-598)</name>
    <name type="common">Brown rot fungus</name>
    <dbReference type="NCBI Taxonomy" id="741705"/>
    <lineage>
        <taxon>Eukaryota</taxon>
        <taxon>Fungi</taxon>
        <taxon>Dikarya</taxon>
        <taxon>Basidiomycota</taxon>
        <taxon>Agaricomycotina</taxon>
        <taxon>Agaricomycetes</taxon>
        <taxon>Agaricomycetidae</taxon>
        <taxon>Boletales</taxon>
        <taxon>Coniophorineae</taxon>
        <taxon>Coniophoraceae</taxon>
        <taxon>Coniophora</taxon>
    </lineage>
</organism>
<evidence type="ECO:0000256" key="1">
    <source>
        <dbReference type="SAM" id="MobiDB-lite"/>
    </source>
</evidence>
<evidence type="ECO:0000313" key="3">
    <source>
        <dbReference type="Proteomes" id="UP000053558"/>
    </source>
</evidence>
<keyword evidence="3" id="KW-1185">Reference proteome</keyword>
<dbReference type="KEGG" id="cput:CONPUDRAFT_166256"/>
<protein>
    <submittedName>
        <fullName evidence="2">Uncharacterized protein</fullName>
    </submittedName>
</protein>
<sequence length="126" mass="14369">MILSLSPKSRQPTLHRDQVPSKNPRSDIVQCSVGCCDFEAEEYDLSAWFEHRTTCKKVRCLYDLGQSRPSTPRQESPSPPSSPKPFSSTIRKVASGVFRSRRSTLNSSYEDDDDSRMDFWCMGEDL</sequence>
<proteinExistence type="predicted"/>
<dbReference type="EMBL" id="JH711580">
    <property type="protein sequence ID" value="EIW79484.1"/>
    <property type="molecule type" value="Genomic_DNA"/>
</dbReference>
<comment type="caution">
    <text evidence="2">The sequence shown here is derived from an EMBL/GenBank/DDBJ whole genome shotgun (WGS) entry which is preliminary data.</text>
</comment>
<dbReference type="AlphaFoldDB" id="A0A5M3MKY7"/>
<dbReference type="GeneID" id="19205504"/>
<dbReference type="RefSeq" id="XP_007769887.1">
    <property type="nucleotide sequence ID" value="XM_007771697.1"/>
</dbReference>
<feature type="region of interest" description="Disordered" evidence="1">
    <location>
        <begin position="1"/>
        <end position="26"/>
    </location>
</feature>
<gene>
    <name evidence="2" type="ORF">CONPUDRAFT_166256</name>
</gene>
<evidence type="ECO:0000313" key="2">
    <source>
        <dbReference type="EMBL" id="EIW79484.1"/>
    </source>
</evidence>
<accession>A0A5M3MKY7</accession>
<feature type="region of interest" description="Disordered" evidence="1">
    <location>
        <begin position="66"/>
        <end position="89"/>
    </location>
</feature>
<feature type="compositionally biased region" description="Low complexity" evidence="1">
    <location>
        <begin position="67"/>
        <end position="76"/>
    </location>
</feature>
<name>A0A5M3MKY7_CONPW</name>
<reference evidence="3" key="1">
    <citation type="journal article" date="2012" name="Science">
        <title>The Paleozoic origin of enzymatic lignin decomposition reconstructed from 31 fungal genomes.</title>
        <authorList>
            <person name="Floudas D."/>
            <person name="Binder M."/>
            <person name="Riley R."/>
            <person name="Barry K."/>
            <person name="Blanchette R.A."/>
            <person name="Henrissat B."/>
            <person name="Martinez A.T."/>
            <person name="Otillar R."/>
            <person name="Spatafora J.W."/>
            <person name="Yadav J.S."/>
            <person name="Aerts A."/>
            <person name="Benoit I."/>
            <person name="Boyd A."/>
            <person name="Carlson A."/>
            <person name="Copeland A."/>
            <person name="Coutinho P.M."/>
            <person name="de Vries R.P."/>
            <person name="Ferreira P."/>
            <person name="Findley K."/>
            <person name="Foster B."/>
            <person name="Gaskell J."/>
            <person name="Glotzer D."/>
            <person name="Gorecki P."/>
            <person name="Heitman J."/>
            <person name="Hesse C."/>
            <person name="Hori C."/>
            <person name="Igarashi K."/>
            <person name="Jurgens J.A."/>
            <person name="Kallen N."/>
            <person name="Kersten P."/>
            <person name="Kohler A."/>
            <person name="Kuees U."/>
            <person name="Kumar T.K.A."/>
            <person name="Kuo A."/>
            <person name="LaButti K."/>
            <person name="Larrondo L.F."/>
            <person name="Lindquist E."/>
            <person name="Ling A."/>
            <person name="Lombard V."/>
            <person name="Lucas S."/>
            <person name="Lundell T."/>
            <person name="Martin R."/>
            <person name="McLaughlin D.J."/>
            <person name="Morgenstern I."/>
            <person name="Morin E."/>
            <person name="Murat C."/>
            <person name="Nagy L.G."/>
            <person name="Nolan M."/>
            <person name="Ohm R.A."/>
            <person name="Patyshakuliyeva A."/>
            <person name="Rokas A."/>
            <person name="Ruiz-Duenas F.J."/>
            <person name="Sabat G."/>
            <person name="Salamov A."/>
            <person name="Samejima M."/>
            <person name="Schmutz J."/>
            <person name="Slot J.C."/>
            <person name="St John F."/>
            <person name="Stenlid J."/>
            <person name="Sun H."/>
            <person name="Sun S."/>
            <person name="Syed K."/>
            <person name="Tsang A."/>
            <person name="Wiebenga A."/>
            <person name="Young D."/>
            <person name="Pisabarro A."/>
            <person name="Eastwood D.C."/>
            <person name="Martin F."/>
            <person name="Cullen D."/>
            <person name="Grigoriev I.V."/>
            <person name="Hibbett D.S."/>
        </authorList>
    </citation>
    <scope>NUCLEOTIDE SEQUENCE [LARGE SCALE GENOMIC DNA]</scope>
    <source>
        <strain evidence="3">RWD-64-598 SS2</strain>
    </source>
</reference>